<accession>F2QUE2</accession>
<keyword evidence="2" id="KW-1185">Reference proteome</keyword>
<dbReference type="HOGENOM" id="CLU_1245786_0_0_1"/>
<gene>
    <name evidence="1" type="ordered locus">PP7435_Chr3-0046</name>
</gene>
<evidence type="ECO:0000313" key="2">
    <source>
        <dbReference type="Proteomes" id="UP000006853"/>
    </source>
</evidence>
<name>F2QUE2_KOMPC</name>
<dbReference type="Proteomes" id="UP000006853">
    <property type="component" value="Chromosome 3"/>
</dbReference>
<reference key="2">
    <citation type="submission" date="2011-04" db="EMBL/GenBank/DDBJ databases">
        <title>High-quality genome sequence of Pichia pastoris CBS 7435.</title>
        <authorList>
            <person name="Kueberl A."/>
            <person name="Schneider J."/>
            <person name="Thallinger G.G."/>
            <person name="Anderl I."/>
            <person name="Wibberg D."/>
            <person name="Hajek T."/>
            <person name="Jaenicke S."/>
            <person name="Brinkrolf K."/>
            <person name="Goesmann A."/>
            <person name="Szczepanowski R."/>
            <person name="Puehler A."/>
            <person name="Schwab H."/>
            <person name="Glieder A."/>
            <person name="Pichler H."/>
        </authorList>
    </citation>
    <scope>NUCLEOTIDE SEQUENCE</scope>
    <source>
        <strain>CBS 7435</strain>
    </source>
</reference>
<reference evidence="1 2" key="1">
    <citation type="journal article" date="2011" name="J. Biotechnol.">
        <title>High-quality genome sequence of Pichia pastoris CBS7435.</title>
        <authorList>
            <person name="Kuberl A."/>
            <person name="Schneider J."/>
            <person name="Thallinger G.G."/>
            <person name="Anderl I."/>
            <person name="Wibberg D."/>
            <person name="Hajek T."/>
            <person name="Jaenicke S."/>
            <person name="Brinkrolf K."/>
            <person name="Goesmann A."/>
            <person name="Szczepanowski R."/>
            <person name="Puhler A."/>
            <person name="Schwab H."/>
            <person name="Glieder A."/>
            <person name="Pichler H."/>
        </authorList>
    </citation>
    <scope>NUCLEOTIDE SEQUENCE [LARGE SCALE GENOMIC DNA]</scope>
    <source>
        <strain evidence="2">ATCC 76273 / CBS 7435 / CECT 11047 / NRRL Y-11430 / Wegner 21-1</strain>
    </source>
</reference>
<evidence type="ECO:0000313" key="1">
    <source>
        <dbReference type="EMBL" id="CCA39020.1"/>
    </source>
</evidence>
<reference evidence="1 2" key="3">
    <citation type="journal article" date="2016" name="FEMS Yeast Res.">
        <title>Curation of the genome annotation of Pichia pastoris (Komagataella phaffii) CBS7435 from gene level to protein function.</title>
        <authorList>
            <person name="Valli M."/>
            <person name="Tatto N.E."/>
            <person name="Peymann A."/>
            <person name="Gruber C."/>
            <person name="Landes N."/>
            <person name="Ekker H."/>
            <person name="Thallinger G.G."/>
            <person name="Mattanovich D."/>
            <person name="Gasser B."/>
            <person name="Graf A.B."/>
        </authorList>
    </citation>
    <scope>GENOME REANNOTATION</scope>
    <source>
        <strain evidence="1 2">ATCC 76273 / CBS 7435 / CECT 11047 / NRRL Y-11430 / Wegner 21-1</strain>
    </source>
</reference>
<sequence length="194" mass="22310">MGKLSTLYCRLTHHRSAVCDSEKHLEYMRNPISYRSESYKAVNNSNKVINSEQEIDYFEKLVENSILRQCLGEVGVVDNQRESSSSTVEEDLENMLQLMILRDLDSVGQAVQQRRGLEESAFSDEKIPKDRLSTIDEEESCQIVQDSGKLLDSHHNMHSPANLSHKQNELIDIITQTSRLIYDLQEFRDNTMTA</sequence>
<dbReference type="AlphaFoldDB" id="F2QUE2"/>
<protein>
    <submittedName>
        <fullName evidence="1">Uncharacterized protein</fullName>
    </submittedName>
</protein>
<proteinExistence type="predicted"/>
<organism evidence="1 2">
    <name type="scientific">Komagataella phaffii (strain ATCC 76273 / CBS 7435 / CECT 11047 / NRRL Y-11430 / Wegner 21-1)</name>
    <name type="common">Yeast</name>
    <name type="synonym">Pichia pastoris</name>
    <dbReference type="NCBI Taxonomy" id="981350"/>
    <lineage>
        <taxon>Eukaryota</taxon>
        <taxon>Fungi</taxon>
        <taxon>Dikarya</taxon>
        <taxon>Ascomycota</taxon>
        <taxon>Saccharomycotina</taxon>
        <taxon>Pichiomycetes</taxon>
        <taxon>Pichiales</taxon>
        <taxon>Pichiaceae</taxon>
        <taxon>Komagataella</taxon>
    </lineage>
</organism>
<dbReference type="EMBL" id="FR839630">
    <property type="protein sequence ID" value="CCA39020.1"/>
    <property type="molecule type" value="Genomic_DNA"/>
</dbReference>